<evidence type="ECO:0000256" key="5">
    <source>
        <dbReference type="ARBA" id="ARBA00022840"/>
    </source>
</evidence>
<protein>
    <recommendedName>
        <fullName evidence="6">PhoH-like protein</fullName>
    </recommendedName>
</protein>
<dbReference type="GO" id="GO:0005524">
    <property type="term" value="F:ATP binding"/>
    <property type="evidence" value="ECO:0007669"/>
    <property type="project" value="UniProtKB-KW"/>
</dbReference>
<reference evidence="8" key="2">
    <citation type="submission" date="2021-04" db="EMBL/GenBank/DDBJ databases">
        <authorList>
            <person name="Gilroy R."/>
        </authorList>
    </citation>
    <scope>NUCLEOTIDE SEQUENCE</scope>
    <source>
        <strain evidence="8">1719</strain>
    </source>
</reference>
<dbReference type="PANTHER" id="PTHR30473:SF1">
    <property type="entry name" value="PHOH-LIKE PROTEIN"/>
    <property type="match status" value="1"/>
</dbReference>
<dbReference type="Gene3D" id="3.40.50.300">
    <property type="entry name" value="P-loop containing nucleotide triphosphate hydrolases"/>
    <property type="match status" value="1"/>
</dbReference>
<dbReference type="InterPro" id="IPR027417">
    <property type="entry name" value="P-loop_NTPase"/>
</dbReference>
<comment type="subcellular location">
    <subcellularLocation>
        <location evidence="1">Cytoplasm</location>
    </subcellularLocation>
</comment>
<evidence type="ECO:0000256" key="6">
    <source>
        <dbReference type="ARBA" id="ARBA00039970"/>
    </source>
</evidence>
<dbReference type="InterPro" id="IPR003714">
    <property type="entry name" value="PhoH"/>
</dbReference>
<dbReference type="GO" id="GO:0005829">
    <property type="term" value="C:cytosol"/>
    <property type="evidence" value="ECO:0007669"/>
    <property type="project" value="TreeGrafter"/>
</dbReference>
<keyword evidence="4" id="KW-0547">Nucleotide-binding</keyword>
<keyword evidence="3" id="KW-0963">Cytoplasm</keyword>
<dbReference type="SUPFAM" id="SSF52540">
    <property type="entry name" value="P-loop containing nucleoside triphosphate hydrolases"/>
    <property type="match status" value="1"/>
</dbReference>
<keyword evidence="5" id="KW-0067">ATP-binding</keyword>
<dbReference type="Pfam" id="PF02562">
    <property type="entry name" value="PhoH"/>
    <property type="match status" value="1"/>
</dbReference>
<dbReference type="InterPro" id="IPR051451">
    <property type="entry name" value="PhoH2-like"/>
</dbReference>
<gene>
    <name evidence="8" type="ORF">H9853_01260</name>
</gene>
<evidence type="ECO:0000256" key="2">
    <source>
        <dbReference type="ARBA" id="ARBA00010393"/>
    </source>
</evidence>
<evidence type="ECO:0000256" key="1">
    <source>
        <dbReference type="ARBA" id="ARBA00004496"/>
    </source>
</evidence>
<dbReference type="Proteomes" id="UP000824156">
    <property type="component" value="Unassembled WGS sequence"/>
</dbReference>
<accession>A0A9D1W754</accession>
<dbReference type="AlphaFoldDB" id="A0A9D1W754"/>
<evidence type="ECO:0000259" key="7">
    <source>
        <dbReference type="Pfam" id="PF02562"/>
    </source>
</evidence>
<feature type="domain" description="PhoH-like protein" evidence="7">
    <location>
        <begin position="122"/>
        <end position="324"/>
    </location>
</feature>
<name>A0A9D1W754_9SPHI</name>
<sequence>MTERIIRLEDVSLATLWGSENRNFEYIRKTFPILKLIARGDELKILGEPSQIKKLERILSRMVHHVQKRHTLTPLELESIVERSLSKIKVNKPEDSSVDSLVDEGLPPSSDVIVYGAEGRVIKARTPNQYKMVESLAVNDVLFAIGPAGTGKTYTAVALAVRALKNKEIKRIILTRPAVEAGENLGFLPGDLKDKVDPYLRPLYDALDDMIPQEKLKYFLENRTIEIAPLAFMRGRTLDNCFVILDEAQNATDMQLKMFLTRMGPKAKFIVTGDMTQVDLPKKSQSGLVTAVRILDSIEGIGMVYLTGVDVVRHKIVKRILEAYGDINK</sequence>
<proteinExistence type="inferred from homology"/>
<dbReference type="FunFam" id="3.40.50.300:FF:000013">
    <property type="entry name" value="PhoH family ATPase"/>
    <property type="match status" value="1"/>
</dbReference>
<organism evidence="8 9">
    <name type="scientific">Candidatus Sphingobacterium stercoripullorum</name>
    <dbReference type="NCBI Taxonomy" id="2838759"/>
    <lineage>
        <taxon>Bacteria</taxon>
        <taxon>Pseudomonadati</taxon>
        <taxon>Bacteroidota</taxon>
        <taxon>Sphingobacteriia</taxon>
        <taxon>Sphingobacteriales</taxon>
        <taxon>Sphingobacteriaceae</taxon>
        <taxon>Sphingobacterium</taxon>
    </lineage>
</organism>
<comment type="caution">
    <text evidence="8">The sequence shown here is derived from an EMBL/GenBank/DDBJ whole genome shotgun (WGS) entry which is preliminary data.</text>
</comment>
<evidence type="ECO:0000313" key="8">
    <source>
        <dbReference type="EMBL" id="HIX53625.1"/>
    </source>
</evidence>
<comment type="similarity">
    <text evidence="2">Belongs to the PhoH family.</text>
</comment>
<evidence type="ECO:0000256" key="4">
    <source>
        <dbReference type="ARBA" id="ARBA00022741"/>
    </source>
</evidence>
<evidence type="ECO:0000313" key="9">
    <source>
        <dbReference type="Proteomes" id="UP000824156"/>
    </source>
</evidence>
<evidence type="ECO:0000256" key="3">
    <source>
        <dbReference type="ARBA" id="ARBA00022490"/>
    </source>
</evidence>
<dbReference type="EMBL" id="DXEZ01000035">
    <property type="protein sequence ID" value="HIX53625.1"/>
    <property type="molecule type" value="Genomic_DNA"/>
</dbReference>
<dbReference type="PANTHER" id="PTHR30473">
    <property type="entry name" value="PROTEIN PHOH"/>
    <property type="match status" value="1"/>
</dbReference>
<reference evidence="8" key="1">
    <citation type="journal article" date="2021" name="PeerJ">
        <title>Extensive microbial diversity within the chicken gut microbiome revealed by metagenomics and culture.</title>
        <authorList>
            <person name="Gilroy R."/>
            <person name="Ravi A."/>
            <person name="Getino M."/>
            <person name="Pursley I."/>
            <person name="Horton D.L."/>
            <person name="Alikhan N.F."/>
            <person name="Baker D."/>
            <person name="Gharbi K."/>
            <person name="Hall N."/>
            <person name="Watson M."/>
            <person name="Adriaenssens E.M."/>
            <person name="Foster-Nyarko E."/>
            <person name="Jarju S."/>
            <person name="Secka A."/>
            <person name="Antonio M."/>
            <person name="Oren A."/>
            <person name="Chaudhuri R.R."/>
            <person name="La Ragione R."/>
            <person name="Hildebrand F."/>
            <person name="Pallen M.J."/>
        </authorList>
    </citation>
    <scope>NUCLEOTIDE SEQUENCE</scope>
    <source>
        <strain evidence="8">1719</strain>
    </source>
</reference>